<evidence type="ECO:0000313" key="4">
    <source>
        <dbReference type="EMBL" id="EKM83241.1"/>
    </source>
</evidence>
<dbReference type="GeneID" id="18832339"/>
<dbReference type="InterPro" id="IPR027417">
    <property type="entry name" value="P-loop_NTPase"/>
</dbReference>
<dbReference type="PANTHER" id="PTHR10039">
    <property type="entry name" value="AMELOGENIN"/>
    <property type="match status" value="1"/>
</dbReference>
<dbReference type="HOGENOM" id="CLU_317817_0_0_1"/>
<dbReference type="Gene3D" id="3.40.50.300">
    <property type="entry name" value="P-loop containing nucleotide triphosphate hydrolases"/>
    <property type="match status" value="1"/>
</dbReference>
<keyword evidence="1" id="KW-0677">Repeat</keyword>
<feature type="region of interest" description="Disordered" evidence="2">
    <location>
        <begin position="164"/>
        <end position="196"/>
    </location>
</feature>
<protein>
    <recommendedName>
        <fullName evidence="3">Nephrocystin 3-like N-terminal domain-containing protein</fullName>
    </recommendedName>
</protein>
<organism evidence="4 5">
    <name type="scientific">Agaricus bisporus var. burnettii (strain JB137-S8 / ATCC MYA-4627 / FGSC 10392)</name>
    <name type="common">White button mushroom</name>
    <dbReference type="NCBI Taxonomy" id="597362"/>
    <lineage>
        <taxon>Eukaryota</taxon>
        <taxon>Fungi</taxon>
        <taxon>Dikarya</taxon>
        <taxon>Basidiomycota</taxon>
        <taxon>Agaricomycotina</taxon>
        <taxon>Agaricomycetes</taxon>
        <taxon>Agaricomycetidae</taxon>
        <taxon>Agaricales</taxon>
        <taxon>Agaricineae</taxon>
        <taxon>Agaricaceae</taxon>
        <taxon>Agaricus</taxon>
    </lineage>
</organism>
<accession>K5X5V2</accession>
<dbReference type="InterPro" id="IPR056884">
    <property type="entry name" value="NPHP3-like_N"/>
</dbReference>
<dbReference type="SUPFAM" id="SSF52540">
    <property type="entry name" value="P-loop containing nucleoside triphosphate hydrolases"/>
    <property type="match status" value="1"/>
</dbReference>
<feature type="region of interest" description="Disordered" evidence="2">
    <location>
        <begin position="126"/>
        <end position="150"/>
    </location>
</feature>
<dbReference type="RefSeq" id="XP_007327027.1">
    <property type="nucleotide sequence ID" value="XM_007326965.1"/>
</dbReference>
<dbReference type="PANTHER" id="PTHR10039:SF14">
    <property type="entry name" value="NACHT DOMAIN-CONTAINING PROTEIN"/>
    <property type="match status" value="1"/>
</dbReference>
<dbReference type="KEGG" id="abp:AGABI1DRAFT89812"/>
<feature type="domain" description="Nephrocystin 3-like N-terminal" evidence="3">
    <location>
        <begin position="264"/>
        <end position="386"/>
    </location>
</feature>
<proteinExistence type="predicted"/>
<dbReference type="OrthoDB" id="21416at2759"/>
<evidence type="ECO:0000259" key="3">
    <source>
        <dbReference type="Pfam" id="PF24883"/>
    </source>
</evidence>
<feature type="compositionally biased region" description="Polar residues" evidence="2">
    <location>
        <begin position="134"/>
        <end position="143"/>
    </location>
</feature>
<name>K5X5V2_AGABU</name>
<dbReference type="EMBL" id="JH971386">
    <property type="protein sequence ID" value="EKM83241.1"/>
    <property type="molecule type" value="Genomic_DNA"/>
</dbReference>
<dbReference type="Proteomes" id="UP000008493">
    <property type="component" value="Unassembled WGS sequence"/>
</dbReference>
<dbReference type="Pfam" id="PF24883">
    <property type="entry name" value="NPHP3_N"/>
    <property type="match status" value="1"/>
</dbReference>
<gene>
    <name evidence="4" type="ORF">AGABI1DRAFT_89812</name>
</gene>
<evidence type="ECO:0000256" key="1">
    <source>
        <dbReference type="ARBA" id="ARBA00022737"/>
    </source>
</evidence>
<reference evidence="5" key="1">
    <citation type="journal article" date="2012" name="Proc. Natl. Acad. Sci. U.S.A.">
        <title>Genome sequence of the button mushroom Agaricus bisporus reveals mechanisms governing adaptation to a humic-rich ecological niche.</title>
        <authorList>
            <person name="Morin E."/>
            <person name="Kohler A."/>
            <person name="Baker A.R."/>
            <person name="Foulongne-Oriol M."/>
            <person name="Lombard V."/>
            <person name="Nagy L.G."/>
            <person name="Ohm R.A."/>
            <person name="Patyshakuliyeva A."/>
            <person name="Brun A."/>
            <person name="Aerts A.L."/>
            <person name="Bailey A.M."/>
            <person name="Billette C."/>
            <person name="Coutinho P.M."/>
            <person name="Deakin G."/>
            <person name="Doddapaneni H."/>
            <person name="Floudas D."/>
            <person name="Grimwood J."/>
            <person name="Hilden K."/>
            <person name="Kuees U."/>
            <person name="LaButti K.M."/>
            <person name="Lapidus A."/>
            <person name="Lindquist E.A."/>
            <person name="Lucas S.M."/>
            <person name="Murat C."/>
            <person name="Riley R.W."/>
            <person name="Salamov A.A."/>
            <person name="Schmutz J."/>
            <person name="Subramanian V."/>
            <person name="Woesten H.A.B."/>
            <person name="Xu J."/>
            <person name="Eastwood D.C."/>
            <person name="Foster G.D."/>
            <person name="Sonnenberg A.S."/>
            <person name="Cullen D."/>
            <person name="de Vries R.P."/>
            <person name="Lundell T."/>
            <person name="Hibbett D.S."/>
            <person name="Henrissat B."/>
            <person name="Burton K.S."/>
            <person name="Kerrigan R.W."/>
            <person name="Challen M.P."/>
            <person name="Grigoriev I.V."/>
            <person name="Martin F."/>
        </authorList>
    </citation>
    <scope>NUCLEOTIDE SEQUENCE [LARGE SCALE GENOMIC DNA]</scope>
    <source>
        <strain evidence="5">JB137-S8 / ATCC MYA-4627 / FGSC 10392</strain>
    </source>
</reference>
<evidence type="ECO:0000313" key="5">
    <source>
        <dbReference type="Proteomes" id="UP000008493"/>
    </source>
</evidence>
<evidence type="ECO:0000256" key="2">
    <source>
        <dbReference type="SAM" id="MobiDB-lite"/>
    </source>
</evidence>
<keyword evidence="5" id="KW-1185">Reference proteome</keyword>
<dbReference type="InParanoid" id="K5X5V2"/>
<sequence length="818" mass="92150">MPDVGVSRGISSSQTSTYHDSFNAQSQGVYLEGSAPMTLGFHAQSWSHENVPSTNSRPTIPHGFNNNLYHPPQSHRLYTPTNHVGVHSSTNHIKSHNDFLNTLPNASWPVPEQEVEFSLPQEIFPTTEHERLNSPHSDSSSAQDRMGGRQESNHINHFRGVAVGARSPATQLRDSRAQKRKWDRGDRGGPGNSARSEFTNVFFSHSRNNVLKKPVMVDNSQHYHTLGDQPDGTTTLCKAQNSIHLLETRLLVVIQTRGLPSLRGQREKKLRWVRGTAGVGKSAIVQTVFETIPEELRGGSVFFSRPNGRNDPTEVFPSVAYQLGVRDMAYRAYLKELMLKDPQSLKKSMKEQFRILFEEPFANRKLRNGQDALLIALDGLDECGGDPTRNDADQSRFRGRSSEAAQREIVELVSSFIMQHPSVPLIWIIASRPEKHLQVTFTSEKVESTFTEEEIPVDSEEACKDVERYLNSEFTRIQKDHDGLITTTPWPSSKDFSLLTAKASGLFIFAEVMIRFIDHSNPILQLKYALAAISKVSASKIKENPLAVLDSMYTEIVSRVPPDLMESAKKIIGSIVLLDREKVFKTSGTLPLICNILNISQDVALTALRHLHSVLLFPISKRIESTRPRFYHASFRDFLEDESRSHEFSLKLFKTCDGLFDGLMHFSGKRSPDETKILSLMLHGDFATHIWRVGLSEAIKANEKELELYEGHGIICHKPIDSLGITSNAIGKCESQIRYGPNFIFSLNQLTVSQISSSNNKYEPQLRSRLYRWIEADPNRLVRVWGREKFKRAVMIDLKPAPGELDLGNDQVVAFVGF</sequence>
<dbReference type="AlphaFoldDB" id="K5X5V2"/>